<name>A0A2P4UN68_9ACTN</name>
<feature type="compositionally biased region" description="Gly residues" evidence="1">
    <location>
        <begin position="210"/>
        <end position="219"/>
    </location>
</feature>
<evidence type="ECO:0008006" key="5">
    <source>
        <dbReference type="Google" id="ProtNLM"/>
    </source>
</evidence>
<sequence length="482" mass="48057" precursor="true">MMLVAPLAMGIPVFVGAAPASASTGVTAPANGAVVRSGGSVTAKATFDGSIVPVSGELHVTTPGGSDLLVDRGMAFIGPASLSGNVAIARNGKYTLTVRRAGRTASTSTFTVRVPPARPSGLSAAASGGKLKVSWARGGESDLSGYTVNASGVGSQPGGVSKFCSGTACSATFAVGSAGTVKVSVLAKRPNGLGGTVSSAAASTSVTIKGGTGGGGGGTAPLPTAGTTPPLPTAGNAPQTPLTNLNGQSPVTLPSVQPDGATPGYAYPAPQVAGQSTPTADNAMPMGPLEWSRNVGIALVLLVIAAHLGMWTRRLRVAQAGVSSKGMAARTARSGTGRRRVSKSRESISEAETLARTAVLTLGTPKGAADAKPADAAEPAPTGMFRKPEGDMEMPRFDAPPEKPEPSAPSEPSELSAPPAPVVATPQQPNESSIFAAAKPTAKPVRRRPAKLGKRKGGRGTRSSRTPVGVPGSDDRKSRNEL</sequence>
<keyword evidence="2" id="KW-0732">Signal</keyword>
<feature type="compositionally biased region" description="Low complexity" evidence="1">
    <location>
        <begin position="363"/>
        <end position="382"/>
    </location>
</feature>
<evidence type="ECO:0000256" key="2">
    <source>
        <dbReference type="SAM" id="SignalP"/>
    </source>
</evidence>
<feature type="chain" id="PRO_5038861759" description="Fibronectin type-III domain-containing protein" evidence="2">
    <location>
        <begin position="18"/>
        <end position="482"/>
    </location>
</feature>
<proteinExistence type="predicted"/>
<dbReference type="Gene3D" id="2.60.40.10">
    <property type="entry name" value="Immunoglobulins"/>
    <property type="match status" value="1"/>
</dbReference>
<feature type="compositionally biased region" description="Basic and acidic residues" evidence="1">
    <location>
        <begin position="386"/>
        <end position="405"/>
    </location>
</feature>
<keyword evidence="4" id="KW-1185">Reference proteome</keyword>
<organism evidence="3 4">
    <name type="scientific">Actinomadura rubteroloni</name>
    <dbReference type="NCBI Taxonomy" id="1926885"/>
    <lineage>
        <taxon>Bacteria</taxon>
        <taxon>Bacillati</taxon>
        <taxon>Actinomycetota</taxon>
        <taxon>Actinomycetes</taxon>
        <taxon>Streptosporangiales</taxon>
        <taxon>Thermomonosporaceae</taxon>
        <taxon>Actinomadura</taxon>
    </lineage>
</organism>
<protein>
    <recommendedName>
        <fullName evidence="5">Fibronectin type-III domain-containing protein</fullName>
    </recommendedName>
</protein>
<dbReference type="InterPro" id="IPR013783">
    <property type="entry name" value="Ig-like_fold"/>
</dbReference>
<accession>A0A2P4UN68</accession>
<evidence type="ECO:0000313" key="4">
    <source>
        <dbReference type="Proteomes" id="UP000242367"/>
    </source>
</evidence>
<gene>
    <name evidence="3" type="ORF">BTM25_08940</name>
</gene>
<evidence type="ECO:0000313" key="3">
    <source>
        <dbReference type="EMBL" id="POM26493.1"/>
    </source>
</evidence>
<feature type="signal peptide" evidence="2">
    <location>
        <begin position="1"/>
        <end position="17"/>
    </location>
</feature>
<dbReference type="EMBL" id="MTBP01000001">
    <property type="protein sequence ID" value="POM26493.1"/>
    <property type="molecule type" value="Genomic_DNA"/>
</dbReference>
<reference evidence="3 4" key="1">
    <citation type="journal article" date="2017" name="Chemistry">
        <title>Isolation, Biosynthesis and Chemical Modifications of Rubterolones A-F: Rare Tropolone Alkaloids from Actinomadura sp. 5-2.</title>
        <authorList>
            <person name="Guo H."/>
            <person name="Benndorf R."/>
            <person name="Leichnitz D."/>
            <person name="Klassen J.L."/>
            <person name="Vollmers J."/>
            <person name="Gorls H."/>
            <person name="Steinacker M."/>
            <person name="Weigel C."/>
            <person name="Dahse H.M."/>
            <person name="Kaster A.K."/>
            <person name="de Beer Z.W."/>
            <person name="Poulsen M."/>
            <person name="Beemelmanns C."/>
        </authorList>
    </citation>
    <scope>NUCLEOTIDE SEQUENCE [LARGE SCALE GENOMIC DNA]</scope>
    <source>
        <strain evidence="3 4">5-2</strain>
    </source>
</reference>
<feature type="compositionally biased region" description="Basic residues" evidence="1">
    <location>
        <begin position="444"/>
        <end position="459"/>
    </location>
</feature>
<evidence type="ECO:0000256" key="1">
    <source>
        <dbReference type="SAM" id="MobiDB-lite"/>
    </source>
</evidence>
<feature type="compositionally biased region" description="Low complexity" evidence="1">
    <location>
        <begin position="220"/>
        <end position="238"/>
    </location>
</feature>
<feature type="compositionally biased region" description="Polar residues" evidence="1">
    <location>
        <begin position="239"/>
        <end position="255"/>
    </location>
</feature>
<comment type="caution">
    <text evidence="3">The sequence shown here is derived from an EMBL/GenBank/DDBJ whole genome shotgun (WGS) entry which is preliminary data.</text>
</comment>
<feature type="region of interest" description="Disordered" evidence="1">
    <location>
        <begin position="361"/>
        <end position="482"/>
    </location>
</feature>
<dbReference type="Proteomes" id="UP000242367">
    <property type="component" value="Unassembled WGS sequence"/>
</dbReference>
<feature type="region of interest" description="Disordered" evidence="1">
    <location>
        <begin position="210"/>
        <end position="278"/>
    </location>
</feature>
<dbReference type="AlphaFoldDB" id="A0A2P4UN68"/>
<feature type="compositionally biased region" description="Low complexity" evidence="1">
    <location>
        <begin position="408"/>
        <end position="429"/>
    </location>
</feature>
<dbReference type="GO" id="GO:0005975">
    <property type="term" value="P:carbohydrate metabolic process"/>
    <property type="evidence" value="ECO:0007669"/>
    <property type="project" value="UniProtKB-ARBA"/>
</dbReference>
<feature type="region of interest" description="Disordered" evidence="1">
    <location>
        <begin position="328"/>
        <end position="349"/>
    </location>
</feature>
<feature type="compositionally biased region" description="Basic and acidic residues" evidence="1">
    <location>
        <begin position="473"/>
        <end position="482"/>
    </location>
</feature>